<reference evidence="12" key="1">
    <citation type="submission" date="2022-01" db="UniProtKB">
        <authorList>
            <consortium name="EnsemblMetazoa"/>
        </authorList>
    </citation>
    <scope>IDENTIFICATION</scope>
</reference>
<dbReference type="GO" id="GO:0006582">
    <property type="term" value="P:melanin metabolic process"/>
    <property type="evidence" value="ECO:0007669"/>
    <property type="project" value="UniProtKB-ARBA"/>
</dbReference>
<dbReference type="PANTHER" id="PTHR11511">
    <property type="entry name" value="LARVAL STORAGE PROTEIN/PHENOLOXIDASE"/>
    <property type="match status" value="1"/>
</dbReference>
<dbReference type="Pfam" id="PF00372">
    <property type="entry name" value="Hemocyanin_M"/>
    <property type="match status" value="2"/>
</dbReference>
<evidence type="ECO:0000259" key="11">
    <source>
        <dbReference type="PROSITE" id="PS00498"/>
    </source>
</evidence>
<dbReference type="OMA" id="FLTPNMM"/>
<dbReference type="InterPro" id="IPR005204">
    <property type="entry name" value="Hemocyanin_N"/>
</dbReference>
<feature type="domain" description="Tyrosinase copper-binding" evidence="11">
    <location>
        <begin position="1097"/>
        <end position="1108"/>
    </location>
</feature>
<comment type="similarity">
    <text evidence="3">Belongs to the tyrosinase family.</text>
</comment>
<comment type="subcellular location">
    <subcellularLocation>
        <location evidence="2">Secreted</location>
    </subcellularLocation>
</comment>
<accession>A0A8I6SID3</accession>
<dbReference type="InterPro" id="IPR002227">
    <property type="entry name" value="Tyrosinase_Cu-bd"/>
</dbReference>
<dbReference type="InterPro" id="IPR014756">
    <property type="entry name" value="Ig_E-set"/>
</dbReference>
<dbReference type="InterPro" id="IPR005203">
    <property type="entry name" value="Hemocyanin_C"/>
</dbReference>
<dbReference type="InterPro" id="IPR037020">
    <property type="entry name" value="Hemocyanin_C_sf"/>
</dbReference>
<proteinExistence type="inferred from homology"/>
<evidence type="ECO:0000256" key="8">
    <source>
        <dbReference type="ARBA" id="ARBA00023033"/>
    </source>
</evidence>
<dbReference type="OrthoDB" id="8119704at2759"/>
<keyword evidence="6" id="KW-0560">Oxidoreductase</keyword>
<dbReference type="Gene3D" id="1.10.1280.10">
    <property type="entry name" value="Di-copper center containing domain from catechol oxidase"/>
    <property type="match status" value="2"/>
</dbReference>
<dbReference type="PANTHER" id="PTHR11511:SF4">
    <property type="entry name" value="PHENOLOXIDASE 2-RELATED"/>
    <property type="match status" value="1"/>
</dbReference>
<dbReference type="PROSITE" id="PS00210">
    <property type="entry name" value="HEMOCYANIN_2"/>
    <property type="match status" value="2"/>
</dbReference>
<dbReference type="EnsemblMetazoa" id="XM_024227284.1">
    <property type="protein sequence ID" value="XP_024083052.1"/>
    <property type="gene ID" value="LOC106673564"/>
</dbReference>
<dbReference type="InterPro" id="IPR008922">
    <property type="entry name" value="Di-copper_centre_dom_sf"/>
</dbReference>
<dbReference type="SUPFAM" id="SSF48056">
    <property type="entry name" value="Di-copper centre-containing domain"/>
    <property type="match status" value="2"/>
</dbReference>
<dbReference type="PROSITE" id="PS00209">
    <property type="entry name" value="HEMOCYANIN_1"/>
    <property type="match status" value="2"/>
</dbReference>
<evidence type="ECO:0000256" key="6">
    <source>
        <dbReference type="ARBA" id="ARBA00023002"/>
    </source>
</evidence>
<keyword evidence="13" id="KW-1185">Reference proteome</keyword>
<dbReference type="GO" id="GO:0046872">
    <property type="term" value="F:metal ion binding"/>
    <property type="evidence" value="ECO:0007669"/>
    <property type="project" value="UniProtKB-KW"/>
</dbReference>
<evidence type="ECO:0000313" key="12">
    <source>
        <dbReference type="EnsemblMetazoa" id="XP_024083052.1"/>
    </source>
</evidence>
<dbReference type="PROSITE" id="PS00498">
    <property type="entry name" value="TYROSINASE_2"/>
    <property type="match status" value="1"/>
</dbReference>
<keyword evidence="8" id="KW-0503">Monooxygenase</keyword>
<dbReference type="PRINTS" id="PR00187">
    <property type="entry name" value="HAEMOCYANIN"/>
</dbReference>
<evidence type="ECO:0000256" key="9">
    <source>
        <dbReference type="ARBA" id="ARBA00023157"/>
    </source>
</evidence>
<sequence length="1399" mass="161062">MSESDARNLLHLFDRPTEPVFMPKGDSNAVFDVPPEYLMDRYKPLKDTLTDRFGGGERIPVKKITLPDLSLPLQLKRRDNFSLFIPHHRKMAARLITIFMGMRNLDDFISASVYCRDRVNPYLFIYALCVAILHRPDTKHLPVPSLCEVFPDKFMDGQLFAEAKEESNIVPGNQRIPLEIPKDYTATDLDVEHRIAYFREDLGVNLHHWHWHLVYPSDGPLEIVQKDRRGELFCYMHGQVLARYNFERFCNNLGKCKRLNNWREPMAEGYFPKLDNLVGGKVWPARTANTNLSDIYRETEQIKFDIQDLERWRDRIFAAIHSGFVVNNEGQSIPLDELNGINILGNLLESNMLSVNRNLYGDLHNMGHIAIGFCHDPDHRNLETYGVMGDSATSMRDPIFYRWHAFIEDIFQEYKSILPSYSVENLDFPGVRVTEVQVSAGEGRLPNQLFTFWQQDDVDLSRGLDFSPRGSIFARFTHLQNAPFKYTIVVENSKSDMKGTVRIFMAPKYDEKGRMYFRDQKNLFVEMDKFVHNLKPGKNVIVRNSSDSSVTIPFERTFRNVDAKFKDEPMSDEMNFCGCGWPAHMLVPKGTPEGFPAELFVMVSNYEDDKVQGAPSTSCSDASSYCGIRDSVYPDKRSMGYPFDRQPRFGVDFLEQFVTPNMWVQNIGIFFTNKVVQANSATTVQNDNNNSEEPACKMSKNKNVLLHLFDRPTEPMFLPKGDNELFQLPSNYLTDHYKPLKQDFENRFGSIGPERRISVKNITLPDIRFPLELGRRNCFSLFVPYHKKMAARLIEVLMGMRDVDDFLSASVYCRDKVNPYLFMYCYSVAMLHRTDTRDLTIPSLCEIFPEKFLDGGLFKVARESAELQITPESRANNPVEIPRDYTATNAEIEHRLAYWREDLGLNLHHWHWHLVYPTEGPKNIVDKDRRGELFYYMHQQIIARYNTERFCNNLGMTEMLDFRAPIKEAYFPKLDNVVAGQVWPPRFANSTLQDINREADQAKFDIQDLERWRDRILTAIRDGSVKDQNGRQIQLTEEKGIDILGNIVEASMLSPNKTFYGDLHNFGHMAIAYCHDPDNRNLEPNAVMGDTATAMRDPVFYRWHSFIDDIFQKYKSSLPAYKTNQLNFPNVRVTGAEVNPEGRKNRFSTFWQKSDVDLSRGLDFTPGGPLYFRFTHLQHEKFSYKIHYENKGERKLATVRIFLAPKFDEKNRPIDFSKQRTLFIEMDKFLVKLDSGKGSFTRISGLSSVTIPFSRMFKNLSNSGDSSASPEKAANNACGCGWPENLLVPKGTEKGFPCQLFVMMTDLKSDLPEGLDMEPKKCSDSASYCGILGSVYPDRRAMGFPFDRLPRGGADTLEKFLTPNMLVTDVIIQHTNKTETGVKASSAGRTEFERTARCS</sequence>
<evidence type="ECO:0000256" key="3">
    <source>
        <dbReference type="ARBA" id="ARBA00009928"/>
    </source>
</evidence>
<dbReference type="Proteomes" id="UP000494040">
    <property type="component" value="Unassembled WGS sequence"/>
</dbReference>
<dbReference type="Gene3D" id="2.60.40.1520">
    <property type="entry name" value="Hemocyanin, C-terminal domain"/>
    <property type="match status" value="2"/>
</dbReference>
<comment type="cofactor">
    <cofactor evidence="1">
        <name>Cu(2+)</name>
        <dbReference type="ChEBI" id="CHEBI:29036"/>
    </cofactor>
</comment>
<dbReference type="GeneID" id="106673564"/>
<evidence type="ECO:0000256" key="2">
    <source>
        <dbReference type="ARBA" id="ARBA00004613"/>
    </source>
</evidence>
<evidence type="ECO:0000256" key="10">
    <source>
        <dbReference type="SAM" id="MobiDB-lite"/>
    </source>
</evidence>
<keyword evidence="4" id="KW-0964">Secreted</keyword>
<dbReference type="SUPFAM" id="SSF48050">
    <property type="entry name" value="Hemocyanin, N-terminal domain"/>
    <property type="match status" value="2"/>
</dbReference>
<feature type="region of interest" description="Disordered" evidence="10">
    <location>
        <begin position="1379"/>
        <end position="1399"/>
    </location>
</feature>
<keyword evidence="7" id="KW-0186">Copper</keyword>
<keyword evidence="9" id="KW-1015">Disulfide bond</keyword>
<dbReference type="InterPro" id="IPR000896">
    <property type="entry name" value="Hemocyanin/hexamerin_mid_dom"/>
</dbReference>
<evidence type="ECO:0000313" key="13">
    <source>
        <dbReference type="Proteomes" id="UP000494040"/>
    </source>
</evidence>
<evidence type="ECO:0000256" key="7">
    <source>
        <dbReference type="ARBA" id="ARBA00023008"/>
    </source>
</evidence>
<dbReference type="Pfam" id="PF03723">
    <property type="entry name" value="Hemocyanin_C"/>
    <property type="match status" value="2"/>
</dbReference>
<dbReference type="Pfam" id="PF03722">
    <property type="entry name" value="Hemocyanin_N"/>
    <property type="match status" value="2"/>
</dbReference>
<dbReference type="RefSeq" id="XP_024083052.1">
    <property type="nucleotide sequence ID" value="XM_024227284.1"/>
</dbReference>
<name>A0A8I6SID3_CIMLE</name>
<organism evidence="12 13">
    <name type="scientific">Cimex lectularius</name>
    <name type="common">Bed bug</name>
    <name type="synonym">Acanthia lectularia</name>
    <dbReference type="NCBI Taxonomy" id="79782"/>
    <lineage>
        <taxon>Eukaryota</taxon>
        <taxon>Metazoa</taxon>
        <taxon>Ecdysozoa</taxon>
        <taxon>Arthropoda</taxon>
        <taxon>Hexapoda</taxon>
        <taxon>Insecta</taxon>
        <taxon>Pterygota</taxon>
        <taxon>Neoptera</taxon>
        <taxon>Paraneoptera</taxon>
        <taxon>Hemiptera</taxon>
        <taxon>Heteroptera</taxon>
        <taxon>Panheteroptera</taxon>
        <taxon>Cimicomorpha</taxon>
        <taxon>Cimicidae</taxon>
        <taxon>Cimex</taxon>
    </lineage>
</organism>
<protein>
    <recommendedName>
        <fullName evidence="11">Tyrosinase copper-binding domain-containing protein</fullName>
    </recommendedName>
</protein>
<keyword evidence="5" id="KW-0479">Metal-binding</keyword>
<dbReference type="FunFam" id="2.60.40.1520:FF:000001">
    <property type="entry name" value="Hemocyanin subunit 2"/>
    <property type="match status" value="2"/>
</dbReference>
<dbReference type="GO" id="GO:0005576">
    <property type="term" value="C:extracellular region"/>
    <property type="evidence" value="ECO:0007669"/>
    <property type="project" value="UniProtKB-SubCell"/>
</dbReference>
<dbReference type="GO" id="GO:0004503">
    <property type="term" value="F:tyrosinase activity"/>
    <property type="evidence" value="ECO:0007669"/>
    <property type="project" value="UniProtKB-ARBA"/>
</dbReference>
<dbReference type="SUPFAM" id="SSF81296">
    <property type="entry name" value="E set domains"/>
    <property type="match status" value="2"/>
</dbReference>
<dbReference type="InterPro" id="IPR036697">
    <property type="entry name" value="Hemocyanin_N_sf"/>
</dbReference>
<dbReference type="FunFam" id="1.10.1280.10:FF:000004">
    <property type="entry name" value="Hemocyanin subunit 2"/>
    <property type="match status" value="2"/>
</dbReference>
<dbReference type="Gene3D" id="1.20.1370.10">
    <property type="entry name" value="Hemocyanin, N-terminal domain"/>
    <property type="match status" value="2"/>
</dbReference>
<evidence type="ECO:0000256" key="1">
    <source>
        <dbReference type="ARBA" id="ARBA00001973"/>
    </source>
</evidence>
<feature type="compositionally biased region" description="Basic and acidic residues" evidence="10">
    <location>
        <begin position="1390"/>
        <end position="1399"/>
    </location>
</feature>
<evidence type="ECO:0000256" key="4">
    <source>
        <dbReference type="ARBA" id="ARBA00022525"/>
    </source>
</evidence>
<dbReference type="KEGG" id="clec:106673564"/>
<dbReference type="InterPro" id="IPR013788">
    <property type="entry name" value="Hemocyanin/hexamerin"/>
</dbReference>
<evidence type="ECO:0000256" key="5">
    <source>
        <dbReference type="ARBA" id="ARBA00022723"/>
    </source>
</evidence>